<dbReference type="GO" id="GO:0016019">
    <property type="term" value="F:peptidoglycan immune receptor activity"/>
    <property type="evidence" value="ECO:0007669"/>
    <property type="project" value="TreeGrafter"/>
</dbReference>
<evidence type="ECO:0000256" key="4">
    <source>
        <dbReference type="ARBA" id="ARBA00022525"/>
    </source>
</evidence>
<dbReference type="InterPro" id="IPR002502">
    <property type="entry name" value="Amidase_domain"/>
</dbReference>
<organism evidence="10 11">
    <name type="scientific">Trichechus manatus latirostris</name>
    <name type="common">Florida manatee</name>
    <dbReference type="NCBI Taxonomy" id="127582"/>
    <lineage>
        <taxon>Eukaryota</taxon>
        <taxon>Metazoa</taxon>
        <taxon>Chordata</taxon>
        <taxon>Craniata</taxon>
        <taxon>Vertebrata</taxon>
        <taxon>Euteleostomi</taxon>
        <taxon>Mammalia</taxon>
        <taxon>Eutheria</taxon>
        <taxon>Afrotheria</taxon>
        <taxon>Sirenia</taxon>
        <taxon>Trichechidae</taxon>
        <taxon>Trichechus</taxon>
    </lineage>
</organism>
<comment type="similarity">
    <text evidence="2">Belongs to the N-acetylmuramoyl-L-alanine amidase 2 family.</text>
</comment>
<dbReference type="FunFam" id="3.40.80.10:FF:000001">
    <property type="entry name" value="Peptidoglycan recognition protein 1"/>
    <property type="match status" value="1"/>
</dbReference>
<protein>
    <recommendedName>
        <fullName evidence="3">Peptidoglycan recognition protein 1</fullName>
    </recommendedName>
</protein>
<evidence type="ECO:0000313" key="11">
    <source>
        <dbReference type="RefSeq" id="XP_023591960.1"/>
    </source>
</evidence>
<dbReference type="GO" id="GO:0008270">
    <property type="term" value="F:zinc ion binding"/>
    <property type="evidence" value="ECO:0007669"/>
    <property type="project" value="InterPro"/>
</dbReference>
<dbReference type="STRING" id="127582.A0A2Y9R9B2"/>
<dbReference type="GO" id="GO:0008745">
    <property type="term" value="F:N-acetylmuramoyl-L-alanine amidase activity"/>
    <property type="evidence" value="ECO:0007669"/>
    <property type="project" value="InterPro"/>
</dbReference>
<dbReference type="GO" id="GO:0005576">
    <property type="term" value="C:extracellular region"/>
    <property type="evidence" value="ECO:0007669"/>
    <property type="project" value="UniProtKB-SubCell"/>
</dbReference>
<keyword evidence="4" id="KW-0964">Secreted</keyword>
<feature type="domain" description="Peptidoglycan recognition protein family" evidence="9">
    <location>
        <begin position="86"/>
        <end position="221"/>
    </location>
</feature>
<dbReference type="SMART" id="SM00644">
    <property type="entry name" value="Ami_2"/>
    <property type="match status" value="1"/>
</dbReference>
<keyword evidence="5" id="KW-0929">Antimicrobial</keyword>
<dbReference type="PANTHER" id="PTHR11022:SF58">
    <property type="entry name" value="PEPTIDOGLYCAN RECOGNITION PROTEIN 1"/>
    <property type="match status" value="1"/>
</dbReference>
<dbReference type="InParanoid" id="A0A2Y9R9B2"/>
<keyword evidence="6" id="KW-0391">Immunity</keyword>
<evidence type="ECO:0000256" key="1">
    <source>
        <dbReference type="ARBA" id="ARBA00004613"/>
    </source>
</evidence>
<feature type="domain" description="N-acetylmuramoyl-L-alanine amidase" evidence="8">
    <location>
        <begin position="94"/>
        <end position="227"/>
    </location>
</feature>
<dbReference type="Pfam" id="PF01510">
    <property type="entry name" value="Amidase_2"/>
    <property type="match status" value="1"/>
</dbReference>
<dbReference type="KEGG" id="tmu:101343970"/>
<dbReference type="GO" id="GO:0050830">
    <property type="term" value="P:defense response to Gram-positive bacterium"/>
    <property type="evidence" value="ECO:0007669"/>
    <property type="project" value="TreeGrafter"/>
</dbReference>
<evidence type="ECO:0000256" key="7">
    <source>
        <dbReference type="ARBA" id="ARBA00023022"/>
    </source>
</evidence>
<sequence>MKINAWEWDLSDLGGHLDLSWRGPEEQKFICHVGHHRVNIMFPVTSFEELGEPLVFRKLEAGSGHCALLTCTLLALFALGAAQGGETWSEYGATASECGQRLTVSHTARTTCDTPDLCQQQARNVQHYHMREKGWCGVGYKGFLFFADHLLYQGRGWETNGAHTGATWNPISIGISFMGNYMGEAGAPARAIRAAQNLLSCGVELGALTRNYEVKGHRDVQQTLSPGDQLYALLRKWPHYRE</sequence>
<keyword evidence="7" id="KW-0044">Antibiotic</keyword>
<dbReference type="GO" id="GO:0002376">
    <property type="term" value="P:immune system process"/>
    <property type="evidence" value="ECO:0007669"/>
    <property type="project" value="UniProtKB-KW"/>
</dbReference>
<name>A0A2Y9R9B2_TRIMA</name>
<dbReference type="SMART" id="SM00701">
    <property type="entry name" value="PGRP"/>
    <property type="match status" value="1"/>
</dbReference>
<gene>
    <name evidence="11" type="primary">LOC101343970</name>
</gene>
<proteinExistence type="inferred from homology"/>
<dbReference type="CDD" id="cd06583">
    <property type="entry name" value="PGRP"/>
    <property type="match status" value="1"/>
</dbReference>
<dbReference type="SUPFAM" id="SSF55846">
    <property type="entry name" value="N-acetylmuramoyl-L-alanine amidase-like"/>
    <property type="match status" value="1"/>
</dbReference>
<dbReference type="GeneID" id="101343970"/>
<dbReference type="InterPro" id="IPR015510">
    <property type="entry name" value="PGRP"/>
</dbReference>
<evidence type="ECO:0000256" key="2">
    <source>
        <dbReference type="ARBA" id="ARBA00007553"/>
    </source>
</evidence>
<dbReference type="InterPro" id="IPR036505">
    <property type="entry name" value="Amidase/PGRP_sf"/>
</dbReference>
<evidence type="ECO:0000259" key="8">
    <source>
        <dbReference type="SMART" id="SM00644"/>
    </source>
</evidence>
<dbReference type="InterPro" id="IPR006619">
    <property type="entry name" value="PGRP_domain_met/bac"/>
</dbReference>
<evidence type="ECO:0000259" key="9">
    <source>
        <dbReference type="SMART" id="SM00701"/>
    </source>
</evidence>
<reference evidence="11" key="1">
    <citation type="submission" date="2025-08" db="UniProtKB">
        <authorList>
            <consortium name="RefSeq"/>
        </authorList>
    </citation>
    <scope>IDENTIFICATION</scope>
</reference>
<evidence type="ECO:0000256" key="6">
    <source>
        <dbReference type="ARBA" id="ARBA00022859"/>
    </source>
</evidence>
<dbReference type="PANTHER" id="PTHR11022">
    <property type="entry name" value="PEPTIDOGLYCAN RECOGNITION PROTEIN"/>
    <property type="match status" value="1"/>
</dbReference>
<comment type="subcellular location">
    <subcellularLocation>
        <location evidence="1">Secreted</location>
    </subcellularLocation>
</comment>
<dbReference type="RefSeq" id="XP_023591960.1">
    <property type="nucleotide sequence ID" value="XM_023736192.1"/>
</dbReference>
<evidence type="ECO:0000256" key="3">
    <source>
        <dbReference type="ARBA" id="ARBA00018385"/>
    </source>
</evidence>
<dbReference type="GO" id="GO:0009253">
    <property type="term" value="P:peptidoglycan catabolic process"/>
    <property type="evidence" value="ECO:0007669"/>
    <property type="project" value="InterPro"/>
</dbReference>
<evidence type="ECO:0000256" key="5">
    <source>
        <dbReference type="ARBA" id="ARBA00022529"/>
    </source>
</evidence>
<dbReference type="GO" id="GO:0042834">
    <property type="term" value="F:peptidoglycan binding"/>
    <property type="evidence" value="ECO:0007669"/>
    <property type="project" value="TreeGrafter"/>
</dbReference>
<dbReference type="Proteomes" id="UP000248480">
    <property type="component" value="Unplaced"/>
</dbReference>
<dbReference type="AlphaFoldDB" id="A0A2Y9R9B2"/>
<evidence type="ECO:0000313" key="10">
    <source>
        <dbReference type="Proteomes" id="UP000248480"/>
    </source>
</evidence>
<accession>A0A2Y9R9B2</accession>
<dbReference type="Gene3D" id="3.40.80.10">
    <property type="entry name" value="Peptidoglycan recognition protein-like"/>
    <property type="match status" value="1"/>
</dbReference>
<dbReference type="GO" id="GO:0016045">
    <property type="term" value="P:detection of bacterium"/>
    <property type="evidence" value="ECO:0007669"/>
    <property type="project" value="TreeGrafter"/>
</dbReference>
<keyword evidence="10" id="KW-1185">Reference proteome</keyword>